<evidence type="ECO:0000256" key="3">
    <source>
        <dbReference type="ARBA" id="ARBA00022801"/>
    </source>
</evidence>
<dbReference type="CDD" id="cd06558">
    <property type="entry name" value="crotonase-like"/>
    <property type="match status" value="1"/>
</dbReference>
<organism evidence="5 6">
    <name type="scientific">Bartonella rattimassiliensis 15908</name>
    <dbReference type="NCBI Taxonomy" id="1094556"/>
    <lineage>
        <taxon>Bacteria</taxon>
        <taxon>Pseudomonadati</taxon>
        <taxon>Pseudomonadota</taxon>
        <taxon>Alphaproteobacteria</taxon>
        <taxon>Hyphomicrobiales</taxon>
        <taxon>Bartonellaceae</taxon>
        <taxon>Bartonella</taxon>
    </lineage>
</organism>
<comment type="caution">
    <text evidence="5">The sequence shown here is derived from an EMBL/GenBank/DDBJ whole genome shotgun (WGS) entry which is preliminary data.</text>
</comment>
<name>J0QVT0_9HYPH</name>
<keyword evidence="6" id="KW-1185">Reference proteome</keyword>
<dbReference type="STRING" id="1094556.MCY_00388"/>
<feature type="domain" description="Enoyl-CoA hydratase/isomerase" evidence="4">
    <location>
        <begin position="20"/>
        <end position="81"/>
    </location>
</feature>
<keyword evidence="3" id="KW-0378">Hydrolase</keyword>
<evidence type="ECO:0000256" key="1">
    <source>
        <dbReference type="ARBA" id="ARBA00001709"/>
    </source>
</evidence>
<evidence type="ECO:0000259" key="4">
    <source>
        <dbReference type="Pfam" id="PF16113"/>
    </source>
</evidence>
<dbReference type="SUPFAM" id="SSF52096">
    <property type="entry name" value="ClpP/crotonase"/>
    <property type="match status" value="1"/>
</dbReference>
<comment type="catalytic activity">
    <reaction evidence="1">
        <text>3-hydroxy-2-methylpropanoyl-CoA + H2O = 3-hydroxy-2-methylpropanoate + CoA + H(+)</text>
        <dbReference type="Rhea" id="RHEA:20888"/>
        <dbReference type="ChEBI" id="CHEBI:11805"/>
        <dbReference type="ChEBI" id="CHEBI:15377"/>
        <dbReference type="ChEBI" id="CHEBI:15378"/>
        <dbReference type="ChEBI" id="CHEBI:57287"/>
        <dbReference type="ChEBI" id="CHEBI:57340"/>
        <dbReference type="EC" id="3.1.2.4"/>
    </reaction>
</comment>
<dbReference type="HOGENOM" id="CLU_2506015_0_0_5"/>
<dbReference type="InterPro" id="IPR029045">
    <property type="entry name" value="ClpP/crotonase-like_dom_sf"/>
</dbReference>
<accession>J0QVT0</accession>
<sequence length="85" mass="9311">MQIDFGAGDDIFFTKEGCAGIIKLTRPSTLNALNQRMVFALKKALKIWEKDNDISCVLIEGKGRVFCAGGDVLEIYHMGKSVSAD</sequence>
<dbReference type="PATRIC" id="fig|1094556.3.peg.477"/>
<dbReference type="Gene3D" id="3.90.226.10">
    <property type="entry name" value="2-enoyl-CoA Hydratase, Chain A, domain 1"/>
    <property type="match status" value="1"/>
</dbReference>
<dbReference type="Proteomes" id="UP000001077">
    <property type="component" value="Unassembled WGS sequence"/>
</dbReference>
<dbReference type="eggNOG" id="COG1024">
    <property type="taxonomic scope" value="Bacteria"/>
</dbReference>
<gene>
    <name evidence="5" type="ORF">MCY_00388</name>
</gene>
<dbReference type="GO" id="GO:0006574">
    <property type="term" value="P:L-valine catabolic process"/>
    <property type="evidence" value="ECO:0007669"/>
    <property type="project" value="TreeGrafter"/>
</dbReference>
<evidence type="ECO:0000313" key="6">
    <source>
        <dbReference type="Proteomes" id="UP000001077"/>
    </source>
</evidence>
<evidence type="ECO:0000256" key="2">
    <source>
        <dbReference type="ARBA" id="ARBA00011915"/>
    </source>
</evidence>
<dbReference type="EC" id="3.1.2.4" evidence="2"/>
<dbReference type="AlphaFoldDB" id="J0QVT0"/>
<dbReference type="PANTHER" id="PTHR43176:SF3">
    <property type="entry name" value="3-HYDROXYISOBUTYRYL-COA HYDROLASE, MITOCHONDRIAL"/>
    <property type="match status" value="1"/>
</dbReference>
<protein>
    <recommendedName>
        <fullName evidence="2">3-hydroxyisobutyryl-CoA hydrolase</fullName>
        <ecNumber evidence="2">3.1.2.4</ecNumber>
    </recommendedName>
</protein>
<dbReference type="InterPro" id="IPR032259">
    <property type="entry name" value="HIBYL-CoA-H"/>
</dbReference>
<dbReference type="InterPro" id="IPR045004">
    <property type="entry name" value="ECH_dom"/>
</dbReference>
<proteinExistence type="predicted"/>
<dbReference type="EMBL" id="AILY01000008">
    <property type="protein sequence ID" value="EJF87264.1"/>
    <property type="molecule type" value="Genomic_DNA"/>
</dbReference>
<dbReference type="GO" id="GO:0003860">
    <property type="term" value="F:3-hydroxyisobutyryl-CoA hydrolase activity"/>
    <property type="evidence" value="ECO:0007669"/>
    <property type="project" value="UniProtKB-EC"/>
</dbReference>
<evidence type="ECO:0000313" key="5">
    <source>
        <dbReference type="EMBL" id="EJF87264.1"/>
    </source>
</evidence>
<dbReference type="PANTHER" id="PTHR43176">
    <property type="entry name" value="3-HYDROXYISOBUTYRYL-COA HYDROLASE-RELATED"/>
    <property type="match status" value="1"/>
</dbReference>
<reference evidence="5 6" key="1">
    <citation type="submission" date="2012-03" db="EMBL/GenBank/DDBJ databases">
        <title>The Genome Sequence of Bartonella rattimassiliensis 15908.</title>
        <authorList>
            <consortium name="The Broad Institute Genome Sequencing Platform"/>
            <consortium name="The Broad Institute Genome Sequencing Center for Infectious Disease"/>
            <person name="Feldgarden M."/>
            <person name="Kirby J."/>
            <person name="Kosoy M."/>
            <person name="Birtles R."/>
            <person name="Probert W.S."/>
            <person name="Chiaraviglio L."/>
            <person name="Young S.K."/>
            <person name="Zeng Q."/>
            <person name="Gargeya S."/>
            <person name="Fitzgerald M."/>
            <person name="Haas B."/>
            <person name="Abouelleil A."/>
            <person name="Alvarado L."/>
            <person name="Arachchi H.M."/>
            <person name="Berlin A."/>
            <person name="Chapman S.B."/>
            <person name="Gearin G."/>
            <person name="Goldberg J."/>
            <person name="Griggs A."/>
            <person name="Gujja S."/>
            <person name="Hansen M."/>
            <person name="Heiman D."/>
            <person name="Howarth C."/>
            <person name="Larimer J."/>
            <person name="Lui A."/>
            <person name="MacDonald P.J.P."/>
            <person name="McCowen C."/>
            <person name="Montmayeur A."/>
            <person name="Murphy C."/>
            <person name="Neiman D."/>
            <person name="Pearson M."/>
            <person name="Priest M."/>
            <person name="Roberts A."/>
            <person name="Saif S."/>
            <person name="Shea T."/>
            <person name="Sisk P."/>
            <person name="Stolte C."/>
            <person name="Sykes S."/>
            <person name="Wortman J."/>
            <person name="Nusbaum C."/>
            <person name="Birren B."/>
        </authorList>
    </citation>
    <scope>NUCLEOTIDE SEQUENCE [LARGE SCALE GENOMIC DNA]</scope>
    <source>
        <strain evidence="5 6">15908</strain>
    </source>
</reference>
<dbReference type="Pfam" id="PF16113">
    <property type="entry name" value="ECH_2"/>
    <property type="match status" value="1"/>
</dbReference>